<sequence length="277" mass="31372">MKLAKRLTSNYKRDPTSNIGRLMAVIELEMQEIRDTLKTIELYRLIDNATGVTLDNIGKNVLQERGAMDDVRYRMFLKVKIRANRSGGQIDTINEIMDALLDDHFLGIREVWGDPSYGNEPAALEVRYINYFDKIKSQYQNLEDDPWYLDGKYKLDGSRKLDGGFTFSYEDYEDKILEAMTQVKQMANFIKTGGVKVWWCEPLTVNNPISITHSTSMVIKGTTNNTINISLSTGLVDSSEVVNTPDFILDGTVLLDGSLLLDGIRPIIVHSTSMEII</sequence>
<evidence type="ECO:0000313" key="2">
    <source>
        <dbReference type="Proteomes" id="UP001163550"/>
    </source>
</evidence>
<keyword evidence="2" id="KW-1185">Reference proteome</keyword>
<evidence type="ECO:0000313" key="1">
    <source>
        <dbReference type="EMBL" id="UYO61798.1"/>
    </source>
</evidence>
<reference evidence="1" key="1">
    <citation type="submission" date="2021-11" db="EMBL/GenBank/DDBJ databases">
        <title>Isoprene-degrading acetogen.</title>
        <authorList>
            <person name="Yang Y."/>
            <person name="Jin H."/>
            <person name="Yan J."/>
        </authorList>
    </citation>
    <scope>NUCLEOTIDE SEQUENCE</scope>
    <source>
        <strain evidence="1">Berkeley</strain>
    </source>
</reference>
<organism evidence="1 2">
    <name type="scientific">Acetobacterium wieringae</name>
    <dbReference type="NCBI Taxonomy" id="52694"/>
    <lineage>
        <taxon>Bacteria</taxon>
        <taxon>Bacillati</taxon>
        <taxon>Bacillota</taxon>
        <taxon>Clostridia</taxon>
        <taxon>Eubacteriales</taxon>
        <taxon>Eubacteriaceae</taxon>
        <taxon>Acetobacterium</taxon>
    </lineage>
</organism>
<dbReference type="EMBL" id="CP087994">
    <property type="protein sequence ID" value="UYO61798.1"/>
    <property type="molecule type" value="Genomic_DNA"/>
</dbReference>
<proteinExistence type="predicted"/>
<accession>A0ABY6HE02</accession>
<gene>
    <name evidence="1" type="ORF">LNN31_13535</name>
</gene>
<dbReference type="Proteomes" id="UP001163550">
    <property type="component" value="Chromosome"/>
</dbReference>
<name>A0ABY6HE02_9FIRM</name>
<dbReference type="RefSeq" id="WP_263992589.1">
    <property type="nucleotide sequence ID" value="NZ_CP087994.1"/>
</dbReference>
<protein>
    <submittedName>
        <fullName evidence="1">DUF2612 domain-containing protein</fullName>
    </submittedName>
</protein>